<organism evidence="3 4">
    <name type="scientific">Mycena belliarum</name>
    <dbReference type="NCBI Taxonomy" id="1033014"/>
    <lineage>
        <taxon>Eukaryota</taxon>
        <taxon>Fungi</taxon>
        <taxon>Dikarya</taxon>
        <taxon>Basidiomycota</taxon>
        <taxon>Agaricomycotina</taxon>
        <taxon>Agaricomycetes</taxon>
        <taxon>Agaricomycetidae</taxon>
        <taxon>Agaricales</taxon>
        <taxon>Marasmiineae</taxon>
        <taxon>Mycenaceae</taxon>
        <taxon>Mycena</taxon>
    </lineage>
</organism>
<comment type="caution">
    <text evidence="3">The sequence shown here is derived from an EMBL/GenBank/DDBJ whole genome shotgun (WGS) entry which is preliminary data.</text>
</comment>
<gene>
    <name evidence="3" type="ORF">B0H15DRAFT_958826</name>
</gene>
<dbReference type="SUPFAM" id="SSF55658">
    <property type="entry name" value="L9 N-domain-like"/>
    <property type="match status" value="1"/>
</dbReference>
<evidence type="ECO:0000256" key="1">
    <source>
        <dbReference type="SAM" id="MobiDB-lite"/>
    </source>
</evidence>
<dbReference type="InterPro" id="IPR009027">
    <property type="entry name" value="Ribosomal_bL9/RNase_H1_N"/>
</dbReference>
<dbReference type="Pfam" id="PF01693">
    <property type="entry name" value="Cauli_VI"/>
    <property type="match status" value="1"/>
</dbReference>
<feature type="compositionally biased region" description="Basic and acidic residues" evidence="1">
    <location>
        <begin position="111"/>
        <end position="120"/>
    </location>
</feature>
<name>A0AAD6XFD3_9AGAR</name>
<dbReference type="InterPro" id="IPR011320">
    <property type="entry name" value="RNase_H1_N"/>
</dbReference>
<accession>A0AAD6XFD3</accession>
<dbReference type="EMBL" id="JARJCN010000235">
    <property type="protein sequence ID" value="KAJ7062412.1"/>
    <property type="molecule type" value="Genomic_DNA"/>
</dbReference>
<keyword evidence="4" id="KW-1185">Reference proteome</keyword>
<sequence length="161" mass="17850">MSTLRRINLKDEDVVMDERGVKDPRYYCLPPFRGRPGATTRSPKKGYPLHLVFQGRVVGLFDSWAEAQASLVGYPGNANRGFYSVEDATDAWQGMCTLGVHPHPVDPAFLDHKSEDERDPLPQLEGKPVASRAETVAQKLSVQMKNKLNPTNQVIALSSSD</sequence>
<protein>
    <recommendedName>
        <fullName evidence="2">Ribonuclease H1 N-terminal domain-containing protein</fullName>
    </recommendedName>
</protein>
<evidence type="ECO:0000313" key="3">
    <source>
        <dbReference type="EMBL" id="KAJ7062412.1"/>
    </source>
</evidence>
<evidence type="ECO:0000313" key="4">
    <source>
        <dbReference type="Proteomes" id="UP001222325"/>
    </source>
</evidence>
<dbReference type="InterPro" id="IPR037056">
    <property type="entry name" value="RNase_H1_N_sf"/>
</dbReference>
<proteinExistence type="predicted"/>
<dbReference type="Gene3D" id="3.40.970.10">
    <property type="entry name" value="Ribonuclease H1, N-terminal domain"/>
    <property type="match status" value="1"/>
</dbReference>
<feature type="domain" description="Ribonuclease H1 N-terminal" evidence="2">
    <location>
        <begin position="52"/>
        <end position="90"/>
    </location>
</feature>
<evidence type="ECO:0000259" key="2">
    <source>
        <dbReference type="Pfam" id="PF01693"/>
    </source>
</evidence>
<dbReference type="Proteomes" id="UP001222325">
    <property type="component" value="Unassembled WGS sequence"/>
</dbReference>
<dbReference type="AlphaFoldDB" id="A0AAD6XFD3"/>
<feature type="region of interest" description="Disordered" evidence="1">
    <location>
        <begin position="111"/>
        <end position="130"/>
    </location>
</feature>
<reference evidence="3" key="1">
    <citation type="submission" date="2023-03" db="EMBL/GenBank/DDBJ databases">
        <title>Massive genome expansion in bonnet fungi (Mycena s.s.) driven by repeated elements and novel gene families across ecological guilds.</title>
        <authorList>
            <consortium name="Lawrence Berkeley National Laboratory"/>
            <person name="Harder C.B."/>
            <person name="Miyauchi S."/>
            <person name="Viragh M."/>
            <person name="Kuo A."/>
            <person name="Thoen E."/>
            <person name="Andreopoulos B."/>
            <person name="Lu D."/>
            <person name="Skrede I."/>
            <person name="Drula E."/>
            <person name="Henrissat B."/>
            <person name="Morin E."/>
            <person name="Kohler A."/>
            <person name="Barry K."/>
            <person name="LaButti K."/>
            <person name="Morin E."/>
            <person name="Salamov A."/>
            <person name="Lipzen A."/>
            <person name="Mereny Z."/>
            <person name="Hegedus B."/>
            <person name="Baldrian P."/>
            <person name="Stursova M."/>
            <person name="Weitz H."/>
            <person name="Taylor A."/>
            <person name="Grigoriev I.V."/>
            <person name="Nagy L.G."/>
            <person name="Martin F."/>
            <person name="Kauserud H."/>
        </authorList>
    </citation>
    <scope>NUCLEOTIDE SEQUENCE</scope>
    <source>
        <strain evidence="3">CBHHK173m</strain>
    </source>
</reference>